<gene>
    <name evidence="3" type="ORF">H8R10_02160</name>
</gene>
<comment type="caution">
    <text evidence="3">The sequence shown here is derived from an EMBL/GenBank/DDBJ whole genome shotgun (WGS) entry which is preliminary data.</text>
</comment>
<dbReference type="RefSeq" id="WP_191071117.1">
    <property type="nucleotide sequence ID" value="NZ_CP060506.1"/>
</dbReference>
<keyword evidence="2" id="KW-0732">Signal</keyword>
<evidence type="ECO:0000313" key="3">
    <source>
        <dbReference type="EMBL" id="MBD3689039.1"/>
    </source>
</evidence>
<feature type="chain" id="PRO_5034287443" description="DUF4439 domain-containing protein" evidence="2">
    <location>
        <begin position="20"/>
        <end position="350"/>
    </location>
</feature>
<evidence type="ECO:0000256" key="2">
    <source>
        <dbReference type="SAM" id="SignalP"/>
    </source>
</evidence>
<organism evidence="3 4">
    <name type="scientific">Nanchangia anserum</name>
    <dbReference type="NCBI Taxonomy" id="2692125"/>
    <lineage>
        <taxon>Bacteria</taxon>
        <taxon>Bacillati</taxon>
        <taxon>Actinomycetota</taxon>
        <taxon>Actinomycetes</taxon>
        <taxon>Actinomycetales</taxon>
        <taxon>Actinomycetaceae</taxon>
        <taxon>Nanchangia</taxon>
    </lineage>
</organism>
<feature type="compositionally biased region" description="Low complexity" evidence="1">
    <location>
        <begin position="199"/>
        <end position="214"/>
    </location>
</feature>
<evidence type="ECO:0000313" key="4">
    <source>
        <dbReference type="Proteomes" id="UP000627538"/>
    </source>
</evidence>
<dbReference type="AlphaFoldDB" id="A0A8I0G8E2"/>
<feature type="region of interest" description="Disordered" evidence="1">
    <location>
        <begin position="188"/>
        <end position="215"/>
    </location>
</feature>
<keyword evidence="4" id="KW-1185">Reference proteome</keyword>
<protein>
    <recommendedName>
        <fullName evidence="5">DUF4439 domain-containing protein</fullName>
    </recommendedName>
</protein>
<proteinExistence type="predicted"/>
<accession>A0A8I0G8E2</accession>
<dbReference type="Proteomes" id="UP000627538">
    <property type="component" value="Unassembled WGS sequence"/>
</dbReference>
<evidence type="ECO:0008006" key="5">
    <source>
        <dbReference type="Google" id="ProtNLM"/>
    </source>
</evidence>
<feature type="signal peptide" evidence="2">
    <location>
        <begin position="1"/>
        <end position="19"/>
    </location>
</feature>
<reference evidence="3 4" key="1">
    <citation type="submission" date="2020-08" db="EMBL/GenBank/DDBJ databases">
        <title>Winkia gen. nov., sp. nov., isolated from faeces of the Anser albifrons in China.</title>
        <authorList>
            <person name="Liu Q."/>
        </authorList>
    </citation>
    <scope>NUCLEOTIDE SEQUENCE [LARGE SCALE GENOMIC DNA]</scope>
    <source>
        <strain evidence="3 4">C62</strain>
    </source>
</reference>
<evidence type="ECO:0000256" key="1">
    <source>
        <dbReference type="SAM" id="MobiDB-lite"/>
    </source>
</evidence>
<dbReference type="EMBL" id="JACRUO010000001">
    <property type="protein sequence ID" value="MBD3689039.1"/>
    <property type="molecule type" value="Genomic_DNA"/>
</dbReference>
<dbReference type="PROSITE" id="PS51257">
    <property type="entry name" value="PROKAR_LIPOPROTEIN"/>
    <property type="match status" value="1"/>
</dbReference>
<name>A0A8I0G8E2_9ACTO</name>
<sequence>MISLTRLSALTVTALAVAAATTGCQLRIDSQASPFRELSSSDVARYQAAVCDQQVADVLAHPGEIPADAAAPIADVAARATQRLQAFGQPWTFPSEAGSEVPAAPPTREAPATAQAAVTRLVTCASQAGTDATVVEDRGLAKLLVSAAAARRQEALRLAQALGIAMPGAETITASSPLVLDEDTGKYRAPSAQERQTMEPAESEAATPSASEAKALGESVAELDSARYDLEQAASRLSSADKQQAIALADQLAYEIDVLVDEGAPDTRQLEYGRLDLSDPAARAHEAVSAALAAQYRLIEATDRPAIRERVVVATAAASQVARSWGVEDSALPGLTVTTPASVLPRDDDH</sequence>